<dbReference type="EMBL" id="CAJNOM010000144">
    <property type="protein sequence ID" value="CAF1133955.1"/>
    <property type="molecule type" value="Genomic_DNA"/>
</dbReference>
<feature type="transmembrane region" description="Helical" evidence="9">
    <location>
        <begin position="1057"/>
        <end position="1075"/>
    </location>
</feature>
<evidence type="ECO:0000313" key="14">
    <source>
        <dbReference type="Proteomes" id="UP000663877"/>
    </source>
</evidence>
<dbReference type="Pfam" id="PF20519">
    <property type="entry name" value="Polycystin_dom"/>
    <property type="match status" value="1"/>
</dbReference>
<evidence type="ECO:0000256" key="8">
    <source>
        <dbReference type="PROSITE-ProRule" id="PRU00152"/>
    </source>
</evidence>
<keyword evidence="7" id="KW-0325">Glycoprotein</keyword>
<name>A0A813MXT4_9BILA</name>
<sequence length="2067" mass="235983">MSYRRSQDFSITSMIQFNCDGSLSTTTKWTIKNCTSTGCSFEIVLYEKVMTTYTELYIPSRTLDYGVYQLTLTVTMIDSPNLKSSSSVYVRITATGITANLVQLGTSMITRGDQQDLLLDPGTFSVDPDEDTFDATKWKYTYYCRIYGLYNFPNVQGILLSIDDSTIDPHNPSCLSSRSGNGTGLIFGNLTLSPNSSLTVLGGSLQANEIYQFMVYMENRKNSSIQATGYVLVTIEVTHPQLIAVGCVISPMCVPNLEFQLLNPTTQVALFTLCIGTCTNLESIKWNIYQGSDNSTSSNSTQWILFDQTSSYENIWFFGTNTSNFTATDLLFLNNLQISLWRFEVVYTFLSAISTSALNFIINQPPSNGSCSINPLNGTITTLFTIECPDWYDVDGIQDYSLYTWTTDISQRTIIAFSPEYNFQVRLPAGDNETSLLNLVVYVRDLAGSVTQVNTSSVSVIADTAIMNDLIDKITNSSSTITNNAIVRLLSSGNQNVVGQIMTSLSQELNQINNDNLDKAISNGIPAATILVSSLGSSSLQQISIPLNESALINYNIELNSLANVRDYLVTFITQLLITTSNSIILQSSSLVLLTQATNQLTRNTLMLVSNRCYELSAALYAMFEKISYEDAQSASNQLFQCVSNILNAVNGPLQGRTDVLDLDYSRANVISTDYDTDLESVWSDLNLFSDGNDFSAETIEKNRNIYYQKQLANQINSQVTQMISLLTSSLNIHLNIGQSSLINTSQSFVSLETISIASLKDRLVKQVENAQFSIPSNYILNTTSNSSISLRSKIDPLASFGNFQNTNLSRSVSLSLIDQNGNEVSFQAHQNNPIQLIIPRDPNVLIPSMYLQNVTSINSTINSLLFNYHYINITSSLPISVHFEIHSLNRSLAYLFIHKFDQTPQLNSSINIIDGWTMFCPFNLTNDDIYRYFIDNQQTPGHQSLIFGIRELNSTEMNNYCLNNSSINTSLPIIDEPYEFTSNYELLIYTSGCYYLDENNNWKSDGLIVGSLTNLYETECLSTHLTTFAGGFIVLPAPINWSYVFANADFSKNKTVYLTMIFTSIIYIILMIYARFKDKKDFEKLGVTPLVDNNKSDHYYYQILVFTGQRANAGTDSKVYFVLSGDNDQTQIRLFSDPHRKFFQRGGINSFIIAVPKSLGLLNYIRIWHDNTGEGSSASWYLKYIIVRDLQTLDKSYFICQQWLAVEKDDGRIERTLPIASEAEKQDFSYVLSKKAYHSVSDGHLWFSIFSRPPSNKFTRVQRCTCCFVLFFTSMLINIMYYDLSNEADASSETHSGALSIGPFYIAPQQIGIGIMVELITLIPSLLIVQFFRRIQPRQQVSRLREALYKIQSSRKSSSEDIPAIKKKKSLITFPWWCLFIAYGLSMIIIAVSIFFIIVRGIEFGDVKTQQWLTSVLTGFFSSVIFTQPIKIICLAIFFICFCRNSKDDKETSEYINEDDEFNISNDEEYLHSLEYHSIFSSQSRKSINRLNENEIVYARDQRLKEIQMWAMIREFFIYFIFAILVFIITYSNREQNSFLQVNHLRAYLLNQRQTTVDYTKINTIDEYWYWLENSFVSNIRAQQWYNGDIPQYLNGFLNDKSSRLIGWATIRQLRIKSELCPDQRVISICEDSYDFFNEETKLFQPGWTTNATTEEFSSSVIKAFNYSTSDELDTYSYVGEFGTYSGGGYVYEFRGRLSDMKTNLSKLHQLDWIDEKTRAVFIQLTLYNPSVQLLTAVTLLAEFSPTGGVYTTARFEPINFYTFQSILQLICTIFYIFFIIYFMIVEIRLIFELRLKYFHQFWSIIQLGIIGCSLGSIGVYFWRFQEANRISQLFEQTNGYVYINLQLAVYVNDILTFLLGYCCFFSMIKFVQLFRFNQRVSLFTETLKYCAKELISFSIMFAIVFMSFLSLFYLLFVSKLSSCSSLLATAQMLFEMTLMKFDASQIMGADAFLGPFCFTLFMLLVVFVCLSMFFSIIIDSFRHAKQNKKADQIMLTFMLKKFLRWTGLKKLNQEEIQEERDCRMRSQYINPIETFSDRIDQLLEAVDKIYIDQKRELTRLDKAGL</sequence>
<comment type="caution">
    <text evidence="8">Lacks conserved residue(s) required for the propagation of feature annotation.</text>
</comment>
<dbReference type="PANTHER" id="PTHR10877:SF150">
    <property type="entry name" value="REJ DOMAIN-CONTAINING PROTEIN"/>
    <property type="match status" value="1"/>
</dbReference>
<dbReference type="GO" id="GO:0016020">
    <property type="term" value="C:membrane"/>
    <property type="evidence" value="ECO:0007669"/>
    <property type="project" value="UniProtKB-SubCell"/>
</dbReference>
<dbReference type="EMBL" id="CAJNOI010000003">
    <property type="protein sequence ID" value="CAF0731167.1"/>
    <property type="molecule type" value="Genomic_DNA"/>
</dbReference>
<dbReference type="Pfam" id="PF01477">
    <property type="entry name" value="PLAT"/>
    <property type="match status" value="1"/>
</dbReference>
<dbReference type="CDD" id="cd01752">
    <property type="entry name" value="PLAT_polycystin"/>
    <property type="match status" value="1"/>
</dbReference>
<dbReference type="PANTHER" id="PTHR10877">
    <property type="entry name" value="POLYCYSTIN FAMILY MEMBER"/>
    <property type="match status" value="1"/>
</dbReference>
<evidence type="ECO:0000256" key="2">
    <source>
        <dbReference type="ARBA" id="ARBA00007200"/>
    </source>
</evidence>
<organism evidence="11 14">
    <name type="scientific">Adineta steineri</name>
    <dbReference type="NCBI Taxonomy" id="433720"/>
    <lineage>
        <taxon>Eukaryota</taxon>
        <taxon>Metazoa</taxon>
        <taxon>Spiralia</taxon>
        <taxon>Gnathifera</taxon>
        <taxon>Rotifera</taxon>
        <taxon>Eurotatoria</taxon>
        <taxon>Bdelloidea</taxon>
        <taxon>Adinetida</taxon>
        <taxon>Adinetidae</taxon>
        <taxon>Adineta</taxon>
    </lineage>
</organism>
<dbReference type="GO" id="GO:0050982">
    <property type="term" value="P:detection of mechanical stimulus"/>
    <property type="evidence" value="ECO:0007669"/>
    <property type="project" value="TreeGrafter"/>
</dbReference>
<dbReference type="Pfam" id="PF02010">
    <property type="entry name" value="REJ"/>
    <property type="match status" value="1"/>
</dbReference>
<keyword evidence="13" id="KW-1185">Reference proteome</keyword>
<evidence type="ECO:0000259" key="10">
    <source>
        <dbReference type="PROSITE" id="PS50095"/>
    </source>
</evidence>
<keyword evidence="4" id="KW-0732">Signal</keyword>
<dbReference type="InterPro" id="IPR002859">
    <property type="entry name" value="PKD/REJ-like"/>
</dbReference>
<feature type="domain" description="PLAT" evidence="10">
    <location>
        <begin position="1100"/>
        <end position="1219"/>
    </location>
</feature>
<protein>
    <recommendedName>
        <fullName evidence="10">PLAT domain-containing protein</fullName>
    </recommendedName>
</protein>
<feature type="transmembrane region" description="Helical" evidence="9">
    <location>
        <begin position="1420"/>
        <end position="1444"/>
    </location>
</feature>
<evidence type="ECO:0000256" key="6">
    <source>
        <dbReference type="ARBA" id="ARBA00023136"/>
    </source>
</evidence>
<gene>
    <name evidence="11" type="ORF">BJG266_LOCUS1177</name>
    <name evidence="12" type="ORF">QVE165_LOCUS22097</name>
</gene>
<dbReference type="InterPro" id="IPR036392">
    <property type="entry name" value="PLAT/LH2_dom_sf"/>
</dbReference>
<dbReference type="InterPro" id="IPR003915">
    <property type="entry name" value="PKD_2"/>
</dbReference>
<dbReference type="GO" id="GO:0005509">
    <property type="term" value="F:calcium ion binding"/>
    <property type="evidence" value="ECO:0007669"/>
    <property type="project" value="InterPro"/>
</dbReference>
<feature type="transmembrane region" description="Helical" evidence="9">
    <location>
        <begin position="1377"/>
        <end position="1400"/>
    </location>
</feature>
<dbReference type="OrthoDB" id="444119at2759"/>
<evidence type="ECO:0000256" key="4">
    <source>
        <dbReference type="ARBA" id="ARBA00022729"/>
    </source>
</evidence>
<feature type="transmembrane region" description="Helical" evidence="9">
    <location>
        <begin position="1896"/>
        <end position="1918"/>
    </location>
</feature>
<dbReference type="InterPro" id="IPR013122">
    <property type="entry name" value="PKD1_2_channel"/>
</dbReference>
<comment type="subcellular location">
    <subcellularLocation>
        <location evidence="1">Membrane</location>
        <topology evidence="1">Multi-pass membrane protein</topology>
    </subcellularLocation>
</comment>
<evidence type="ECO:0000256" key="7">
    <source>
        <dbReference type="ARBA" id="ARBA00023180"/>
    </source>
</evidence>
<dbReference type="Proteomes" id="UP000663832">
    <property type="component" value="Unassembled WGS sequence"/>
</dbReference>
<keyword evidence="6 9" id="KW-0472">Membrane</keyword>
<dbReference type="FunFam" id="2.60.60.20:FF:000022">
    <property type="entry name" value="Uncharacterized protein"/>
    <property type="match status" value="1"/>
</dbReference>
<dbReference type="GO" id="GO:0005262">
    <property type="term" value="F:calcium channel activity"/>
    <property type="evidence" value="ECO:0007669"/>
    <property type="project" value="TreeGrafter"/>
</dbReference>
<feature type="transmembrane region" description="Helical" evidence="9">
    <location>
        <begin position="1768"/>
        <end position="1791"/>
    </location>
</feature>
<feature type="transmembrane region" description="Helical" evidence="9">
    <location>
        <begin position="1513"/>
        <end position="1532"/>
    </location>
</feature>
<dbReference type="Proteomes" id="UP000663877">
    <property type="component" value="Unassembled WGS sequence"/>
</dbReference>
<evidence type="ECO:0000313" key="13">
    <source>
        <dbReference type="Proteomes" id="UP000663832"/>
    </source>
</evidence>
<dbReference type="PROSITE" id="PS50095">
    <property type="entry name" value="PLAT"/>
    <property type="match status" value="1"/>
</dbReference>
<dbReference type="SMART" id="SM00308">
    <property type="entry name" value="LH2"/>
    <property type="match status" value="1"/>
</dbReference>
<evidence type="ECO:0000313" key="11">
    <source>
        <dbReference type="EMBL" id="CAF0731167.1"/>
    </source>
</evidence>
<dbReference type="InterPro" id="IPR042060">
    <property type="entry name" value="PLAT_polycystin1"/>
</dbReference>
<dbReference type="SUPFAM" id="SSF49723">
    <property type="entry name" value="Lipase/lipooxygenase domain (PLAT/LH2 domain)"/>
    <property type="match status" value="1"/>
</dbReference>
<evidence type="ECO:0000256" key="3">
    <source>
        <dbReference type="ARBA" id="ARBA00022692"/>
    </source>
</evidence>
<feature type="transmembrane region" description="Helical" evidence="9">
    <location>
        <begin position="1262"/>
        <end position="1283"/>
    </location>
</feature>
<feature type="transmembrane region" description="Helical" evidence="9">
    <location>
        <begin position="1803"/>
        <end position="1824"/>
    </location>
</feature>
<dbReference type="Pfam" id="PF08016">
    <property type="entry name" value="PKD_channel"/>
    <property type="match status" value="1"/>
</dbReference>
<comment type="similarity">
    <text evidence="2">Belongs to the polycystin family.</text>
</comment>
<dbReference type="InterPro" id="IPR051223">
    <property type="entry name" value="Polycystin"/>
</dbReference>
<comment type="caution">
    <text evidence="11">The sequence shown here is derived from an EMBL/GenBank/DDBJ whole genome shotgun (WGS) entry which is preliminary data.</text>
</comment>
<evidence type="ECO:0000256" key="9">
    <source>
        <dbReference type="SAM" id="Phobius"/>
    </source>
</evidence>
<feature type="transmembrane region" description="Helical" evidence="9">
    <location>
        <begin position="1856"/>
        <end position="1876"/>
    </location>
</feature>
<keyword evidence="3 9" id="KW-0812">Transmembrane</keyword>
<keyword evidence="5 9" id="KW-1133">Transmembrane helix</keyword>
<evidence type="ECO:0000256" key="5">
    <source>
        <dbReference type="ARBA" id="ARBA00022989"/>
    </source>
</evidence>
<reference evidence="11" key="1">
    <citation type="submission" date="2021-02" db="EMBL/GenBank/DDBJ databases">
        <authorList>
            <person name="Nowell W R."/>
        </authorList>
    </citation>
    <scope>NUCLEOTIDE SEQUENCE</scope>
</reference>
<dbReference type="InterPro" id="IPR001024">
    <property type="entry name" value="PLAT/LH2_dom"/>
</dbReference>
<accession>A0A813MXT4</accession>
<dbReference type="Gene3D" id="2.60.60.20">
    <property type="entry name" value="PLAT/LH2 domain"/>
    <property type="match status" value="1"/>
</dbReference>
<feature type="transmembrane region" description="Helical" evidence="9">
    <location>
        <begin position="1954"/>
        <end position="1980"/>
    </location>
</feature>
<evidence type="ECO:0000256" key="1">
    <source>
        <dbReference type="ARBA" id="ARBA00004141"/>
    </source>
</evidence>
<dbReference type="PRINTS" id="PR01433">
    <property type="entry name" value="POLYCYSTIN2"/>
</dbReference>
<proteinExistence type="inferred from homology"/>
<evidence type="ECO:0000313" key="12">
    <source>
        <dbReference type="EMBL" id="CAF1133955.1"/>
    </source>
</evidence>
<feature type="transmembrane region" description="Helical" evidence="9">
    <location>
        <begin position="1312"/>
        <end position="1333"/>
    </location>
</feature>
<dbReference type="InterPro" id="IPR046791">
    <property type="entry name" value="Polycystin_dom"/>
</dbReference>